<dbReference type="GO" id="GO:0016020">
    <property type="term" value="C:membrane"/>
    <property type="evidence" value="ECO:0007669"/>
    <property type="project" value="UniProtKB-SubCell"/>
</dbReference>
<geneLocation type="plasmid" evidence="11">
    <name>pPD1222</name>
</geneLocation>
<keyword evidence="7 8" id="KW-0472">Membrane</keyword>
<evidence type="ECO:0000313" key="10">
    <source>
        <dbReference type="EMBL" id="ABL72792.1"/>
    </source>
</evidence>
<dbReference type="HOGENOM" id="CLU_101331_2_1_5"/>
<keyword evidence="5 8" id="KW-0812">Transmembrane</keyword>
<dbReference type="InterPro" id="IPR009908">
    <property type="entry name" value="Methylamine_util_MauE"/>
</dbReference>
<evidence type="ECO:0000256" key="3">
    <source>
        <dbReference type="ARBA" id="ARBA00004856"/>
    </source>
</evidence>
<dbReference type="AlphaFoldDB" id="A1BB98"/>
<dbReference type="KEGG" id="pde:Pden_4731"/>
<dbReference type="GeneID" id="93454753"/>
<proteinExistence type="predicted"/>
<dbReference type="GO" id="GO:0030416">
    <property type="term" value="P:methylamine metabolic process"/>
    <property type="evidence" value="ECO:0007669"/>
    <property type="project" value="InterPro"/>
</dbReference>
<protein>
    <recommendedName>
        <fullName evidence="4">Methylamine utilization protein MauE</fullName>
    </recommendedName>
</protein>
<gene>
    <name evidence="10" type="ordered locus">Pden_4731</name>
</gene>
<comment type="pathway">
    <text evidence="3">One-carbon metabolism; methylamine degradation.</text>
</comment>
<feature type="transmembrane region" description="Helical" evidence="8">
    <location>
        <begin position="78"/>
        <end position="98"/>
    </location>
</feature>
<dbReference type="eggNOG" id="COG2259">
    <property type="taxonomic scope" value="Bacteria"/>
</dbReference>
<dbReference type="RefSeq" id="WP_011750951.1">
    <property type="nucleotide sequence ID" value="NC_008688.1"/>
</dbReference>
<evidence type="ECO:0000256" key="6">
    <source>
        <dbReference type="ARBA" id="ARBA00022989"/>
    </source>
</evidence>
<evidence type="ECO:0000256" key="8">
    <source>
        <dbReference type="SAM" id="Phobius"/>
    </source>
</evidence>
<evidence type="ECO:0000256" key="5">
    <source>
        <dbReference type="ARBA" id="ARBA00022692"/>
    </source>
</evidence>
<feature type="transmembrane region" description="Helical" evidence="8">
    <location>
        <begin position="154"/>
        <end position="176"/>
    </location>
</feature>
<feature type="transmembrane region" description="Helical" evidence="8">
    <location>
        <begin position="49"/>
        <end position="72"/>
    </location>
</feature>
<dbReference type="EnsemblBacteria" id="ABL72792">
    <property type="protein sequence ID" value="ABL72792"/>
    <property type="gene ID" value="Pden_4731"/>
</dbReference>
<evidence type="ECO:0000256" key="1">
    <source>
        <dbReference type="ARBA" id="ARBA00003475"/>
    </source>
</evidence>
<reference evidence="11" key="1">
    <citation type="submission" date="2006-12" db="EMBL/GenBank/DDBJ databases">
        <title>Complete sequence of plasmid 1 of Paracoccus denitrificans PD1222.</title>
        <authorList>
            <person name="Copeland A."/>
            <person name="Lucas S."/>
            <person name="Lapidus A."/>
            <person name="Barry K."/>
            <person name="Detter J.C."/>
            <person name="Glavina del Rio T."/>
            <person name="Hammon N."/>
            <person name="Israni S."/>
            <person name="Dalin E."/>
            <person name="Tice H."/>
            <person name="Pitluck S."/>
            <person name="Munk A.C."/>
            <person name="Brettin T."/>
            <person name="Bruce D."/>
            <person name="Han C."/>
            <person name="Tapia R."/>
            <person name="Gilna P."/>
            <person name="Schmutz J."/>
            <person name="Larimer F."/>
            <person name="Land M."/>
            <person name="Hauser L."/>
            <person name="Kyrpides N."/>
            <person name="Lykidis A."/>
            <person name="Spiro S."/>
            <person name="Richardson D.J."/>
            <person name="Moir J.W.B."/>
            <person name="Ferguson S.J."/>
            <person name="van Spanning R.J.M."/>
            <person name="Richardson P."/>
        </authorList>
    </citation>
    <scope>NUCLEOTIDE SEQUENCE [LARGE SCALE GENOMIC DNA]</scope>
    <source>
        <strain evidence="11">Pd 1222</strain>
        <plasmid evidence="11">pPD1222</plasmid>
    </source>
</reference>
<keyword evidence="10" id="KW-0614">Plasmid</keyword>
<dbReference type="UniPathway" id="UPA00895"/>
<evidence type="ECO:0000313" key="11">
    <source>
        <dbReference type="Proteomes" id="UP000000361"/>
    </source>
</evidence>
<keyword evidence="11" id="KW-1185">Reference proteome</keyword>
<feature type="transmembrane region" description="Helical" evidence="8">
    <location>
        <begin position="6"/>
        <end position="28"/>
    </location>
</feature>
<accession>A1BB98</accession>
<evidence type="ECO:0000256" key="2">
    <source>
        <dbReference type="ARBA" id="ARBA00004141"/>
    </source>
</evidence>
<evidence type="ECO:0000256" key="7">
    <source>
        <dbReference type="ARBA" id="ARBA00023136"/>
    </source>
</evidence>
<comment type="function">
    <text evidence="1">May be specifically involved in the processing, transport, and/or maturation of the MADH beta-subunit.</text>
</comment>
<organism evidence="10 11">
    <name type="scientific">Paracoccus denitrificans (strain Pd 1222)</name>
    <dbReference type="NCBI Taxonomy" id="318586"/>
    <lineage>
        <taxon>Bacteria</taxon>
        <taxon>Pseudomonadati</taxon>
        <taxon>Pseudomonadota</taxon>
        <taxon>Alphaproteobacteria</taxon>
        <taxon>Rhodobacterales</taxon>
        <taxon>Paracoccaceae</taxon>
        <taxon>Paracoccus</taxon>
    </lineage>
</organism>
<evidence type="ECO:0000259" key="9">
    <source>
        <dbReference type="Pfam" id="PF07291"/>
    </source>
</evidence>
<evidence type="ECO:0000256" key="4">
    <source>
        <dbReference type="ARBA" id="ARBA00019078"/>
    </source>
</evidence>
<dbReference type="Proteomes" id="UP000000361">
    <property type="component" value="Chromosome 1"/>
</dbReference>
<dbReference type="EMBL" id="CP000491">
    <property type="protein sequence ID" value="ABL72792.1"/>
    <property type="molecule type" value="Genomic_DNA"/>
</dbReference>
<keyword evidence="6 8" id="KW-1133">Transmembrane helix</keyword>
<sequence length="186" mass="19232">MADFLIQPMVLWALRIFLALLFVAAALSKLRHVEEFYGVVRNFRLLPDLASRVVALVLPVVEAAVAVGLVVTPLAVPAAVAAAALLLVFAAALAINVLRGRTQIDCGCFRNGLKQPVSWLLVLRNLVLTALALAIATGLPAAVPASLTEGATGLLAGATAMLIYLSASLLGGLSAAQTANKTAKGR</sequence>
<name>A1BB98_PARDP</name>
<dbReference type="Pfam" id="PF07291">
    <property type="entry name" value="MauE"/>
    <property type="match status" value="1"/>
</dbReference>
<feature type="domain" description="Methylamine utilisation protein MauE" evidence="9">
    <location>
        <begin position="9"/>
        <end position="136"/>
    </location>
</feature>
<comment type="subcellular location">
    <subcellularLocation>
        <location evidence="2">Membrane</location>
        <topology evidence="2">Multi-pass membrane protein</topology>
    </subcellularLocation>
</comment>
<feature type="transmembrane region" description="Helical" evidence="8">
    <location>
        <begin position="119"/>
        <end position="142"/>
    </location>
</feature>